<dbReference type="EMBL" id="FQYT01000003">
    <property type="protein sequence ID" value="SHI44473.1"/>
    <property type="molecule type" value="Genomic_DNA"/>
</dbReference>
<dbReference type="STRING" id="1122934.SAMN02745691_00276"/>
<dbReference type="AlphaFoldDB" id="A0A1M6B7L6"/>
<keyword evidence="2" id="KW-1185">Reference proteome</keyword>
<evidence type="ECO:0000313" key="1">
    <source>
        <dbReference type="EMBL" id="SHI44473.1"/>
    </source>
</evidence>
<protein>
    <submittedName>
        <fullName evidence="1">Uncharacterized protein</fullName>
    </submittedName>
</protein>
<evidence type="ECO:0000313" key="2">
    <source>
        <dbReference type="Proteomes" id="UP000184342"/>
    </source>
</evidence>
<dbReference type="RefSeq" id="WP_073992571.1">
    <property type="nucleotide sequence ID" value="NZ_FQYT01000003.1"/>
</dbReference>
<accession>A0A1M6B7L6</accession>
<dbReference type="Proteomes" id="UP000184342">
    <property type="component" value="Unassembled WGS sequence"/>
</dbReference>
<organism evidence="1 2">
    <name type="scientific">Parasporobacterium paucivorans DSM 15970</name>
    <dbReference type="NCBI Taxonomy" id="1122934"/>
    <lineage>
        <taxon>Bacteria</taxon>
        <taxon>Bacillati</taxon>
        <taxon>Bacillota</taxon>
        <taxon>Clostridia</taxon>
        <taxon>Lachnospirales</taxon>
        <taxon>Lachnospiraceae</taxon>
        <taxon>Parasporobacterium</taxon>
    </lineage>
</organism>
<reference evidence="1 2" key="1">
    <citation type="submission" date="2016-11" db="EMBL/GenBank/DDBJ databases">
        <authorList>
            <person name="Jaros S."/>
            <person name="Januszkiewicz K."/>
            <person name="Wedrychowicz H."/>
        </authorList>
    </citation>
    <scope>NUCLEOTIDE SEQUENCE [LARGE SCALE GENOMIC DNA]</scope>
    <source>
        <strain evidence="1 2">DSM 15970</strain>
    </source>
</reference>
<gene>
    <name evidence="1" type="ORF">SAMN02745691_00276</name>
</gene>
<name>A0A1M6B7L6_9FIRM</name>
<proteinExistence type="predicted"/>
<sequence length="67" mass="7543">MTEPLKTAYRLITTEINGILECYDGKPSKHSQTYIYALEKAQQIIKEVAEQEKSPSAATEGQEQKVN</sequence>